<accession>A0A5C6GGL4</accession>
<evidence type="ECO:0000256" key="5">
    <source>
        <dbReference type="ARBA" id="ARBA00023002"/>
    </source>
</evidence>
<dbReference type="GO" id="GO:0003939">
    <property type="term" value="F:L-iditol 2-dehydrogenase (NAD+) activity"/>
    <property type="evidence" value="ECO:0007669"/>
    <property type="project" value="TreeGrafter"/>
</dbReference>
<comment type="caution">
    <text evidence="6">The sequence shown here is derived from an EMBL/GenBank/DDBJ whole genome shotgun (WGS) entry which is preliminary data.</text>
</comment>
<comment type="cofactor">
    <cofactor evidence="1">
        <name>Zn(2+)</name>
        <dbReference type="ChEBI" id="CHEBI:29105"/>
    </cofactor>
</comment>
<dbReference type="GO" id="GO:0046872">
    <property type="term" value="F:metal ion binding"/>
    <property type="evidence" value="ECO:0007669"/>
    <property type="project" value="UniProtKB-KW"/>
</dbReference>
<dbReference type="PANTHER" id="PTHR43161:SF9">
    <property type="entry name" value="SORBITOL DEHYDROGENASE"/>
    <property type="match status" value="1"/>
</dbReference>
<dbReference type="Gene3D" id="3.90.180.10">
    <property type="entry name" value="Medium-chain alcohol dehydrogenases, catalytic domain"/>
    <property type="match status" value="1"/>
</dbReference>
<dbReference type="SUPFAM" id="SSF50129">
    <property type="entry name" value="GroES-like"/>
    <property type="match status" value="1"/>
</dbReference>
<comment type="similarity">
    <text evidence="2">Belongs to the zinc-containing alcohol dehydrogenase family.</text>
</comment>
<keyword evidence="3" id="KW-0479">Metal-binding</keyword>
<proteinExistence type="inferred from homology"/>
<reference evidence="7" key="1">
    <citation type="submission" date="2018-12" db="EMBL/GenBank/DDBJ databases">
        <title>The complete genome of Metarhizium rileyi, a key fungal pathogen of Lepidoptera.</title>
        <authorList>
            <person name="Binneck E."/>
            <person name="Lastra C.C.L."/>
            <person name="Sosa-Gomez D.R."/>
        </authorList>
    </citation>
    <scope>NUCLEOTIDE SEQUENCE [LARGE SCALE GENOMIC DNA]</scope>
    <source>
        <strain evidence="7">Cep018-CH2</strain>
    </source>
</reference>
<protein>
    <submittedName>
        <fullName evidence="6">Uncharacterized protein</fullName>
    </submittedName>
</protein>
<evidence type="ECO:0000313" key="7">
    <source>
        <dbReference type="Proteomes" id="UP000317257"/>
    </source>
</evidence>
<dbReference type="GO" id="GO:0006062">
    <property type="term" value="P:sorbitol catabolic process"/>
    <property type="evidence" value="ECO:0007669"/>
    <property type="project" value="TreeGrafter"/>
</dbReference>
<keyword evidence="5" id="KW-0560">Oxidoreductase</keyword>
<evidence type="ECO:0000256" key="4">
    <source>
        <dbReference type="ARBA" id="ARBA00022833"/>
    </source>
</evidence>
<evidence type="ECO:0000256" key="2">
    <source>
        <dbReference type="ARBA" id="ARBA00008072"/>
    </source>
</evidence>
<dbReference type="Proteomes" id="UP000317257">
    <property type="component" value="Unassembled WGS sequence"/>
</dbReference>
<dbReference type="AlphaFoldDB" id="A0A5C6GGL4"/>
<keyword evidence="4" id="KW-0862">Zinc</keyword>
<gene>
    <name evidence="6" type="ORF">ED733_007227</name>
</gene>
<dbReference type="PANTHER" id="PTHR43161">
    <property type="entry name" value="SORBITOL DEHYDROGENASE"/>
    <property type="match status" value="1"/>
</dbReference>
<sequence>MADANLAFVLQSVGNVSFENRPVPALRNDYDVRAHIEQTGICGSDVHYCQKGRIGDFVLESPMGLGP</sequence>
<evidence type="ECO:0000256" key="3">
    <source>
        <dbReference type="ARBA" id="ARBA00022723"/>
    </source>
</evidence>
<organism evidence="6 7">
    <name type="scientific">Metarhizium rileyi (strain RCEF 4871)</name>
    <name type="common">Nomuraea rileyi</name>
    <dbReference type="NCBI Taxonomy" id="1649241"/>
    <lineage>
        <taxon>Eukaryota</taxon>
        <taxon>Fungi</taxon>
        <taxon>Dikarya</taxon>
        <taxon>Ascomycota</taxon>
        <taxon>Pezizomycotina</taxon>
        <taxon>Sordariomycetes</taxon>
        <taxon>Hypocreomycetidae</taxon>
        <taxon>Hypocreales</taxon>
        <taxon>Clavicipitaceae</taxon>
        <taxon>Metarhizium</taxon>
    </lineage>
</organism>
<dbReference type="EMBL" id="SBHS01000006">
    <property type="protein sequence ID" value="TWU76028.1"/>
    <property type="molecule type" value="Genomic_DNA"/>
</dbReference>
<dbReference type="InterPro" id="IPR011032">
    <property type="entry name" value="GroES-like_sf"/>
</dbReference>
<name>A0A5C6GGL4_METRR</name>
<evidence type="ECO:0000313" key="6">
    <source>
        <dbReference type="EMBL" id="TWU76028.1"/>
    </source>
</evidence>
<evidence type="ECO:0000256" key="1">
    <source>
        <dbReference type="ARBA" id="ARBA00001947"/>
    </source>
</evidence>